<name>A0ABR5IB78_9ACTN</name>
<proteinExistence type="predicted"/>
<evidence type="ECO:0000313" key="4">
    <source>
        <dbReference type="Proteomes" id="UP000037247"/>
    </source>
</evidence>
<dbReference type="RefSeq" id="WP_049699122.1">
    <property type="nucleotide sequence ID" value="NZ_JAQDQF010000004.1"/>
</dbReference>
<keyword evidence="2" id="KW-0472">Membrane</keyword>
<keyword evidence="2" id="KW-0812">Transmembrane</keyword>
<gene>
    <name evidence="3" type="ORF">ABW18_11465</name>
</gene>
<dbReference type="EMBL" id="LDTZ01000017">
    <property type="protein sequence ID" value="KNA90944.1"/>
    <property type="molecule type" value="Genomic_DNA"/>
</dbReference>
<dbReference type="Proteomes" id="UP000037247">
    <property type="component" value="Unassembled WGS sequence"/>
</dbReference>
<accession>A0ABR5IB78</accession>
<comment type="caution">
    <text evidence="3">The sequence shown here is derived from an EMBL/GenBank/DDBJ whole genome shotgun (WGS) entry which is preliminary data.</text>
</comment>
<protein>
    <submittedName>
        <fullName evidence="3">Uncharacterized protein</fullName>
    </submittedName>
</protein>
<keyword evidence="4" id="KW-1185">Reference proteome</keyword>
<feature type="region of interest" description="Disordered" evidence="1">
    <location>
        <begin position="1"/>
        <end position="28"/>
    </location>
</feature>
<evidence type="ECO:0000256" key="1">
    <source>
        <dbReference type="SAM" id="MobiDB-lite"/>
    </source>
</evidence>
<reference evidence="3 4" key="1">
    <citation type="submission" date="2015-05" db="EMBL/GenBank/DDBJ databases">
        <title>Draft genome sequence of the bacterium Gordonia jacobaea a new member of the Gordonia genus.</title>
        <authorList>
            <person name="Jimenez-Galisteo G."/>
            <person name="Dominguez A."/>
            <person name="Munoz E."/>
            <person name="Vinas M."/>
        </authorList>
    </citation>
    <scope>NUCLEOTIDE SEQUENCE [LARGE SCALE GENOMIC DNA]</scope>
    <source>
        <strain evidence="4">mv1</strain>
    </source>
</reference>
<evidence type="ECO:0000256" key="2">
    <source>
        <dbReference type="SAM" id="Phobius"/>
    </source>
</evidence>
<feature type="transmembrane region" description="Helical" evidence="2">
    <location>
        <begin position="71"/>
        <end position="91"/>
    </location>
</feature>
<organism evidence="3 4">
    <name type="scientific">Gordonia jacobaea</name>
    <dbReference type="NCBI Taxonomy" id="122202"/>
    <lineage>
        <taxon>Bacteria</taxon>
        <taxon>Bacillati</taxon>
        <taxon>Actinomycetota</taxon>
        <taxon>Actinomycetes</taxon>
        <taxon>Mycobacteriales</taxon>
        <taxon>Gordoniaceae</taxon>
        <taxon>Gordonia</taxon>
    </lineage>
</organism>
<evidence type="ECO:0000313" key="3">
    <source>
        <dbReference type="EMBL" id="KNA90944.1"/>
    </source>
</evidence>
<sequence length="163" mass="15685">MSGGGNESETGGKIPSGEQQSAASKSDKYEGFNPFTDSRFRFGLWAVGFAMAGIVGIVVAAGILFNDTSGVAVVGSAAGVAGAAVAAYFGLSATAEASKAVGAATATAMQANSDSQAATNAVKNAAGKADAAAQAAEGASAAAVRAADAADELAKLMAGRSET</sequence>
<feature type="transmembrane region" description="Helical" evidence="2">
    <location>
        <begin position="42"/>
        <end position="65"/>
    </location>
</feature>
<keyword evidence="2" id="KW-1133">Transmembrane helix</keyword>